<keyword evidence="4" id="KW-1185">Reference proteome</keyword>
<evidence type="ECO:0000256" key="1">
    <source>
        <dbReference type="SAM" id="MobiDB-lite"/>
    </source>
</evidence>
<reference evidence="3 4" key="1">
    <citation type="journal article" date="2019" name="Int. J. Syst. Evol. Microbiol.">
        <title>The Global Catalogue of Microorganisms (GCM) 10K type strain sequencing project: providing services to taxonomists for standard genome sequencing and annotation.</title>
        <authorList>
            <consortium name="The Broad Institute Genomics Platform"/>
            <consortium name="The Broad Institute Genome Sequencing Center for Infectious Disease"/>
            <person name="Wu L."/>
            <person name="Ma J."/>
        </authorList>
    </citation>
    <scope>NUCLEOTIDE SEQUENCE [LARGE SCALE GENOMIC DNA]</scope>
    <source>
        <strain evidence="3 4">JCM 14046</strain>
    </source>
</reference>
<evidence type="ECO:0000256" key="2">
    <source>
        <dbReference type="SAM" id="Phobius"/>
    </source>
</evidence>
<evidence type="ECO:0000313" key="3">
    <source>
        <dbReference type="EMBL" id="GAA1918763.1"/>
    </source>
</evidence>
<keyword evidence="2" id="KW-0812">Transmembrane</keyword>
<dbReference type="Proteomes" id="UP001501612">
    <property type="component" value="Unassembled WGS sequence"/>
</dbReference>
<gene>
    <name evidence="3" type="ORF">GCM10009737_20280</name>
</gene>
<keyword evidence="2" id="KW-0472">Membrane</keyword>
<proteinExistence type="predicted"/>
<organism evidence="3 4">
    <name type="scientific">Nocardioides lentus</name>
    <dbReference type="NCBI Taxonomy" id="338077"/>
    <lineage>
        <taxon>Bacteria</taxon>
        <taxon>Bacillati</taxon>
        <taxon>Actinomycetota</taxon>
        <taxon>Actinomycetes</taxon>
        <taxon>Propionibacteriales</taxon>
        <taxon>Nocardioidaceae</taxon>
        <taxon>Nocardioides</taxon>
    </lineage>
</organism>
<keyword evidence="3" id="KW-0969">Cilium</keyword>
<keyword evidence="2" id="KW-1133">Transmembrane helix</keyword>
<sequence length="224" mass="22611">MSTPVTPASGPLPPSDAPAATRARTPGWRDPRLWIGVLIVAASVVLGVRLVGGADDTVAVWAVGEDLGVGDTVAPEDLVARRVRFGDDTDLDRYLVATEELPGDLQLTRAVGAGELLPRGALGGADEVGVAQVSLRVVATDVPTSVGSGSTVDVVVSRPGSSGRGQAETVLDDVVVVEVPSLGSELGAGAEGQVVVGVPDDQADAIESTLALANEGRVSLVEVP</sequence>
<feature type="region of interest" description="Disordered" evidence="1">
    <location>
        <begin position="1"/>
        <end position="25"/>
    </location>
</feature>
<protein>
    <submittedName>
        <fullName evidence="3">Flagellar protein FlgA</fullName>
    </submittedName>
</protein>
<keyword evidence="3" id="KW-0966">Cell projection</keyword>
<dbReference type="EMBL" id="BAAAMY010000004">
    <property type="protein sequence ID" value="GAA1918763.1"/>
    <property type="molecule type" value="Genomic_DNA"/>
</dbReference>
<comment type="caution">
    <text evidence="3">The sequence shown here is derived from an EMBL/GenBank/DDBJ whole genome shotgun (WGS) entry which is preliminary data.</text>
</comment>
<evidence type="ECO:0000313" key="4">
    <source>
        <dbReference type="Proteomes" id="UP001501612"/>
    </source>
</evidence>
<accession>A0ABN2PE38</accession>
<keyword evidence="3" id="KW-0282">Flagellum</keyword>
<feature type="transmembrane region" description="Helical" evidence="2">
    <location>
        <begin position="33"/>
        <end position="51"/>
    </location>
</feature>
<name>A0ABN2PE38_9ACTN</name>
<dbReference type="RefSeq" id="WP_344006730.1">
    <property type="nucleotide sequence ID" value="NZ_BAAAMY010000004.1"/>
</dbReference>